<evidence type="ECO:0000313" key="1">
    <source>
        <dbReference type="EMBL" id="QHT96163.1"/>
    </source>
</evidence>
<dbReference type="SUPFAM" id="SSF53756">
    <property type="entry name" value="UDP-Glycosyltransferase/glycogen phosphorylase"/>
    <property type="match status" value="1"/>
</dbReference>
<sequence length="338" mass="39946">MTKLIVSYCNNKYPENYGGVARFDYCLSLIFPNRIFFKGPEDINLLLDFCKENNKEDYIIITDNHLSSQIPDEIPLIVVHHGVARTHLEREPNWDIKWKNLCVYGQDLMFHLRSPKNTVFVSPTIFCKNEFGRIYGKMYNTYKNIYITHASELDELVYKTTFNKKPIIVGNWIQDSKGKHLIEELKMLLPEFEFKPLELDFKNKTIEEYNKEKQDYYMSGDIYLCLSLVEGCSYSLLDAMLTNLLIVSTDVGIMENEVNKRTFVDLSWNNLDVNLICNKIKYIWENKKDYFNKSREEYFKITSWDRWKKEWNNVINYSLLVHATNSSGMICPPTDQLI</sequence>
<name>A0A6C0IXG1_9ZZZZ</name>
<dbReference type="EMBL" id="MN740254">
    <property type="protein sequence ID" value="QHT96163.1"/>
    <property type="molecule type" value="Genomic_DNA"/>
</dbReference>
<proteinExistence type="predicted"/>
<dbReference type="AlphaFoldDB" id="A0A6C0IXG1"/>
<organism evidence="1">
    <name type="scientific">viral metagenome</name>
    <dbReference type="NCBI Taxonomy" id="1070528"/>
    <lineage>
        <taxon>unclassified sequences</taxon>
        <taxon>metagenomes</taxon>
        <taxon>organismal metagenomes</taxon>
    </lineage>
</organism>
<accession>A0A6C0IXG1</accession>
<protein>
    <recommendedName>
        <fullName evidence="2">Glycosyl transferase family 1 domain-containing protein</fullName>
    </recommendedName>
</protein>
<evidence type="ECO:0008006" key="2">
    <source>
        <dbReference type="Google" id="ProtNLM"/>
    </source>
</evidence>
<reference evidence="1" key="1">
    <citation type="journal article" date="2020" name="Nature">
        <title>Giant virus diversity and host interactions through global metagenomics.</title>
        <authorList>
            <person name="Schulz F."/>
            <person name="Roux S."/>
            <person name="Paez-Espino D."/>
            <person name="Jungbluth S."/>
            <person name="Walsh D.A."/>
            <person name="Denef V.J."/>
            <person name="McMahon K.D."/>
            <person name="Konstantinidis K.T."/>
            <person name="Eloe-Fadrosh E.A."/>
            <person name="Kyrpides N.C."/>
            <person name="Woyke T."/>
        </authorList>
    </citation>
    <scope>NUCLEOTIDE SEQUENCE</scope>
    <source>
        <strain evidence="1">GVMAG-M-3300024302-11</strain>
    </source>
</reference>
<dbReference type="Gene3D" id="3.40.50.2000">
    <property type="entry name" value="Glycogen Phosphorylase B"/>
    <property type="match status" value="1"/>
</dbReference>